<organism evidence="2 3">
    <name type="scientific">Myxococcus xanthus (strain DK1622)</name>
    <dbReference type="NCBI Taxonomy" id="246197"/>
    <lineage>
        <taxon>Bacteria</taxon>
        <taxon>Pseudomonadati</taxon>
        <taxon>Myxococcota</taxon>
        <taxon>Myxococcia</taxon>
        <taxon>Myxococcales</taxon>
        <taxon>Cystobacterineae</taxon>
        <taxon>Myxococcaceae</taxon>
        <taxon>Myxococcus</taxon>
    </lineage>
</organism>
<proteinExistence type="predicted"/>
<dbReference type="HOGENOM" id="CLU_1979131_0_0_7"/>
<dbReference type="AlphaFoldDB" id="Q1CYP1"/>
<name>Q1CYP1_MYXXD</name>
<accession>Q1CYP1</accession>
<dbReference type="OrthoDB" id="5383348at2"/>
<keyword evidence="3" id="KW-1185">Reference proteome</keyword>
<protein>
    <recommendedName>
        <fullName evidence="4">Lipoprotein</fullName>
    </recommendedName>
</protein>
<keyword evidence="1" id="KW-0732">Signal</keyword>
<dbReference type="KEGG" id="mxa:MXAN_6358"/>
<evidence type="ECO:0008006" key="4">
    <source>
        <dbReference type="Google" id="ProtNLM"/>
    </source>
</evidence>
<dbReference type="EMBL" id="CP000113">
    <property type="protein sequence ID" value="ABF86430.1"/>
    <property type="molecule type" value="Genomic_DNA"/>
</dbReference>
<sequence>MAESARFQSLREEPLMSKSLSRRILALPLLAALFAAPAAMAEDAPRGRPYVFTTVDDYSIRLDGRIDVTGVLQGEAEPRTVTFKIVLSHGAQESLQTLASRCDRMALLAMSKPGAYLLTMSVEDHPNNYIQFACKLARVP</sequence>
<dbReference type="Proteomes" id="UP000002402">
    <property type="component" value="Chromosome"/>
</dbReference>
<feature type="signal peptide" evidence="1">
    <location>
        <begin position="1"/>
        <end position="41"/>
    </location>
</feature>
<dbReference type="EnsemblBacteria" id="ABF86430">
    <property type="protein sequence ID" value="ABF86430"/>
    <property type="gene ID" value="MXAN_6358"/>
</dbReference>
<feature type="chain" id="PRO_5004187909" description="Lipoprotein" evidence="1">
    <location>
        <begin position="42"/>
        <end position="140"/>
    </location>
</feature>
<evidence type="ECO:0000313" key="2">
    <source>
        <dbReference type="EMBL" id="ABF86430.1"/>
    </source>
</evidence>
<dbReference type="STRING" id="246197.MXAN_6358"/>
<evidence type="ECO:0000256" key="1">
    <source>
        <dbReference type="SAM" id="SignalP"/>
    </source>
</evidence>
<evidence type="ECO:0000313" key="3">
    <source>
        <dbReference type="Proteomes" id="UP000002402"/>
    </source>
</evidence>
<gene>
    <name evidence="2" type="ordered locus">MXAN_6358</name>
</gene>
<reference evidence="2 3" key="1">
    <citation type="journal article" date="2006" name="Proc. Natl. Acad. Sci. U.S.A.">
        <title>Evolution of sensory complexity recorded in a myxobacterial genome.</title>
        <authorList>
            <person name="Goldman B.S."/>
            <person name="Nierman W.C."/>
            <person name="Kaiser D."/>
            <person name="Slater S.C."/>
            <person name="Durkin A.S."/>
            <person name="Eisen J.A."/>
            <person name="Ronning C.M."/>
            <person name="Barbazuk W.B."/>
            <person name="Blanchard M."/>
            <person name="Field C."/>
            <person name="Halling C."/>
            <person name="Hinkle G."/>
            <person name="Iartchuk O."/>
            <person name="Kim H.S."/>
            <person name="Mackenzie C."/>
            <person name="Madupu R."/>
            <person name="Miller N."/>
            <person name="Shvartsbeyn A."/>
            <person name="Sullivan S.A."/>
            <person name="Vaudin M."/>
            <person name="Wiegand R."/>
            <person name="Kaplan H.B."/>
        </authorList>
    </citation>
    <scope>NUCLEOTIDE SEQUENCE [LARGE SCALE GENOMIC DNA]</scope>
    <source>
        <strain evidence="3">DK1622</strain>
    </source>
</reference>